<gene>
    <name evidence="1" type="ORF">GcM3_124019</name>
</gene>
<name>A0A420I6C9_9PEZI</name>
<evidence type="ECO:0000313" key="1">
    <source>
        <dbReference type="EMBL" id="RKF65273.1"/>
    </source>
</evidence>
<dbReference type="EMBL" id="MCBQ01012438">
    <property type="protein sequence ID" value="RKF65273.1"/>
    <property type="molecule type" value="Genomic_DNA"/>
</dbReference>
<protein>
    <submittedName>
        <fullName evidence="1">Uncharacterized protein</fullName>
    </submittedName>
</protein>
<comment type="caution">
    <text evidence="1">The sequence shown here is derived from an EMBL/GenBank/DDBJ whole genome shotgun (WGS) entry which is preliminary data.</text>
</comment>
<evidence type="ECO:0000313" key="2">
    <source>
        <dbReference type="Proteomes" id="UP000283383"/>
    </source>
</evidence>
<keyword evidence="2" id="KW-1185">Reference proteome</keyword>
<accession>A0A420I6C9</accession>
<organism evidence="1 2">
    <name type="scientific">Golovinomyces cichoracearum</name>
    <dbReference type="NCBI Taxonomy" id="62708"/>
    <lineage>
        <taxon>Eukaryota</taxon>
        <taxon>Fungi</taxon>
        <taxon>Dikarya</taxon>
        <taxon>Ascomycota</taxon>
        <taxon>Pezizomycotina</taxon>
        <taxon>Leotiomycetes</taxon>
        <taxon>Erysiphales</taxon>
        <taxon>Erysiphaceae</taxon>
        <taxon>Golovinomyces</taxon>
    </lineage>
</organism>
<dbReference type="Proteomes" id="UP000283383">
    <property type="component" value="Unassembled WGS sequence"/>
</dbReference>
<reference evidence="1 2" key="1">
    <citation type="journal article" date="2018" name="BMC Genomics">
        <title>Comparative genome analyses reveal sequence features reflecting distinct modes of host-adaptation between dicot and monocot powdery mildew.</title>
        <authorList>
            <person name="Wu Y."/>
            <person name="Ma X."/>
            <person name="Pan Z."/>
            <person name="Kale S.D."/>
            <person name="Song Y."/>
            <person name="King H."/>
            <person name="Zhang Q."/>
            <person name="Presley C."/>
            <person name="Deng X."/>
            <person name="Wei C.I."/>
            <person name="Xiao S."/>
        </authorList>
    </citation>
    <scope>NUCLEOTIDE SEQUENCE [LARGE SCALE GENOMIC DNA]</scope>
    <source>
        <strain evidence="1">UMSG3</strain>
    </source>
</reference>
<sequence length="119" mass="13549">MTSIYRILVKTHHITSQKKIIALTAAAKRFSCSVLLKVGDPPGIMIAEGEDALQWLKVVKKLRYKDYCLRKKELVEMALLKLKPGQVLEFNSVKELASFLGAQGDLLEWWRVNMGYKKA</sequence>
<proteinExistence type="predicted"/>
<dbReference type="AlphaFoldDB" id="A0A420I6C9"/>